<comment type="cofactor">
    <cofactor evidence="1">
        <name>Mg(2+)</name>
        <dbReference type="ChEBI" id="CHEBI:18420"/>
    </cofactor>
</comment>
<evidence type="ECO:0000256" key="3">
    <source>
        <dbReference type="ARBA" id="ARBA00022679"/>
    </source>
</evidence>
<keyword evidence="7" id="KW-0444">Lipid biosynthesis</keyword>
<dbReference type="PANTHER" id="PTHR12358:SF54">
    <property type="entry name" value="SPHINGOSINE KINASE RELATED PROTEIN"/>
    <property type="match status" value="1"/>
</dbReference>
<dbReference type="Pfam" id="PF00781">
    <property type="entry name" value="DAGK_cat"/>
    <property type="match status" value="1"/>
</dbReference>
<comment type="caution">
    <text evidence="10">The sequence shown here is derived from an EMBL/GenBank/DDBJ whole genome shotgun (WGS) entry which is preliminary data.</text>
</comment>
<feature type="domain" description="DAGKc" evidence="9">
    <location>
        <begin position="1"/>
        <end position="128"/>
    </location>
</feature>
<evidence type="ECO:0000313" key="11">
    <source>
        <dbReference type="Proteomes" id="UP001500655"/>
    </source>
</evidence>
<keyword evidence="3" id="KW-0808">Transferase</keyword>
<organism evidence="10 11">
    <name type="scientific">Luedemannella helvata</name>
    <dbReference type="NCBI Taxonomy" id="349315"/>
    <lineage>
        <taxon>Bacteria</taxon>
        <taxon>Bacillati</taxon>
        <taxon>Actinomycetota</taxon>
        <taxon>Actinomycetes</taxon>
        <taxon>Micromonosporales</taxon>
        <taxon>Micromonosporaceae</taxon>
        <taxon>Luedemannella</taxon>
    </lineage>
</organism>
<evidence type="ECO:0000256" key="7">
    <source>
        <dbReference type="ARBA" id="ARBA00023209"/>
    </source>
</evidence>
<evidence type="ECO:0000256" key="4">
    <source>
        <dbReference type="ARBA" id="ARBA00022741"/>
    </source>
</evidence>
<dbReference type="InterPro" id="IPR017438">
    <property type="entry name" value="ATP-NAD_kinase_N"/>
</dbReference>
<dbReference type="Gene3D" id="2.60.200.40">
    <property type="match status" value="1"/>
</dbReference>
<dbReference type="PROSITE" id="PS50146">
    <property type="entry name" value="DAGK"/>
    <property type="match status" value="1"/>
</dbReference>
<dbReference type="SMART" id="SM00046">
    <property type="entry name" value="DAGKc"/>
    <property type="match status" value="1"/>
</dbReference>
<accession>A0ABP4WL05</accession>
<dbReference type="PANTHER" id="PTHR12358">
    <property type="entry name" value="SPHINGOSINE KINASE"/>
    <property type="match status" value="1"/>
</dbReference>
<sequence length="305" mass="32357">MRGAVILNPSKIIDLDGQREAIAGALADAGCPEPLWFETTVEDPGCGQARAAVEQGADVVIACGGDGTIRACAEALAGTDVPLAILPTGTGNLLVTNLDLPSDVAGVVALATSGARRCIDVGELDGLPFTVMAGMGFDAAMMEATPERWKRWFGWPAYVAGGLRRLRDRPMTLTVSLDGGPARRHRARSVLIANVGRLQGGIELFTDARPDDGTLDVAIVSPRTLGQWAALAYAVLRRRRPARRHLRTFRAKSVEIRSTEPEPRELDGETIEPATHLTVTVRPSALWLCAHGPQSADASVVPTSS</sequence>
<dbReference type="GO" id="GO:0016301">
    <property type="term" value="F:kinase activity"/>
    <property type="evidence" value="ECO:0007669"/>
    <property type="project" value="UniProtKB-KW"/>
</dbReference>
<dbReference type="Pfam" id="PF19279">
    <property type="entry name" value="YegS_C"/>
    <property type="match status" value="1"/>
</dbReference>
<proteinExistence type="inferred from homology"/>
<dbReference type="InterPro" id="IPR045540">
    <property type="entry name" value="YegS/DAGK_C"/>
</dbReference>
<evidence type="ECO:0000256" key="5">
    <source>
        <dbReference type="ARBA" id="ARBA00022777"/>
    </source>
</evidence>
<dbReference type="InterPro" id="IPR016064">
    <property type="entry name" value="NAD/diacylglycerol_kinase_sf"/>
</dbReference>
<gene>
    <name evidence="10" type="ORF">GCM10009681_30430</name>
</gene>
<evidence type="ECO:0000256" key="1">
    <source>
        <dbReference type="ARBA" id="ARBA00001946"/>
    </source>
</evidence>
<keyword evidence="7" id="KW-0594">Phospholipid biosynthesis</keyword>
<keyword evidence="8" id="KW-1208">Phospholipid metabolism</keyword>
<protein>
    <submittedName>
        <fullName evidence="10">Diacylglycerol kinase family protein</fullName>
    </submittedName>
</protein>
<evidence type="ECO:0000256" key="8">
    <source>
        <dbReference type="ARBA" id="ARBA00023264"/>
    </source>
</evidence>
<keyword evidence="4" id="KW-0547">Nucleotide-binding</keyword>
<keyword evidence="5 10" id="KW-0418">Kinase</keyword>
<name>A0ABP4WL05_9ACTN</name>
<evidence type="ECO:0000313" key="10">
    <source>
        <dbReference type="EMBL" id="GAA1757135.1"/>
    </source>
</evidence>
<comment type="similarity">
    <text evidence="2">Belongs to the diacylglycerol/lipid kinase family.</text>
</comment>
<dbReference type="RefSeq" id="WP_344081970.1">
    <property type="nucleotide sequence ID" value="NZ_BAAALS010000013.1"/>
</dbReference>
<dbReference type="EMBL" id="BAAALS010000013">
    <property type="protein sequence ID" value="GAA1757135.1"/>
    <property type="molecule type" value="Genomic_DNA"/>
</dbReference>
<keyword evidence="6" id="KW-0067">ATP-binding</keyword>
<dbReference type="SUPFAM" id="SSF111331">
    <property type="entry name" value="NAD kinase/diacylglycerol kinase-like"/>
    <property type="match status" value="1"/>
</dbReference>
<dbReference type="Proteomes" id="UP001500655">
    <property type="component" value="Unassembled WGS sequence"/>
</dbReference>
<keyword evidence="11" id="KW-1185">Reference proteome</keyword>
<dbReference type="InterPro" id="IPR050187">
    <property type="entry name" value="Lipid_Phosphate_FormReg"/>
</dbReference>
<evidence type="ECO:0000256" key="2">
    <source>
        <dbReference type="ARBA" id="ARBA00005983"/>
    </source>
</evidence>
<evidence type="ECO:0000256" key="6">
    <source>
        <dbReference type="ARBA" id="ARBA00022840"/>
    </source>
</evidence>
<dbReference type="Gene3D" id="3.40.50.10330">
    <property type="entry name" value="Probable inorganic polyphosphate/atp-NAD kinase, domain 1"/>
    <property type="match status" value="1"/>
</dbReference>
<dbReference type="InterPro" id="IPR001206">
    <property type="entry name" value="Diacylglycerol_kinase_cat_dom"/>
</dbReference>
<evidence type="ECO:0000259" key="9">
    <source>
        <dbReference type="PROSITE" id="PS50146"/>
    </source>
</evidence>
<reference evidence="11" key="1">
    <citation type="journal article" date="2019" name="Int. J. Syst. Evol. Microbiol.">
        <title>The Global Catalogue of Microorganisms (GCM) 10K type strain sequencing project: providing services to taxonomists for standard genome sequencing and annotation.</title>
        <authorList>
            <consortium name="The Broad Institute Genomics Platform"/>
            <consortium name="The Broad Institute Genome Sequencing Center for Infectious Disease"/>
            <person name="Wu L."/>
            <person name="Ma J."/>
        </authorList>
    </citation>
    <scope>NUCLEOTIDE SEQUENCE [LARGE SCALE GENOMIC DNA]</scope>
    <source>
        <strain evidence="11">JCM 13249</strain>
    </source>
</reference>
<keyword evidence="7" id="KW-0443">Lipid metabolism</keyword>